<evidence type="ECO:0000313" key="3">
    <source>
        <dbReference type="Proteomes" id="UP000230233"/>
    </source>
</evidence>
<comment type="caution">
    <text evidence="2">The sequence shown here is derived from an EMBL/GenBank/DDBJ whole genome shotgun (WGS) entry which is preliminary data.</text>
</comment>
<evidence type="ECO:0000313" key="2">
    <source>
        <dbReference type="EMBL" id="PIC36872.1"/>
    </source>
</evidence>
<protein>
    <submittedName>
        <fullName evidence="2">Uncharacterized protein</fullName>
    </submittedName>
</protein>
<accession>A0A2G5UBD6</accession>
<keyword evidence="1" id="KW-0175">Coiled coil</keyword>
<sequence>MFQMISSNSNVLDFDESDPKPASVYLGSLKEFFKKTAPNATVEQKNRLSNLLLSMIQMNLDIFKNQRDATLTLRKVENMKDAVKKMEEKTETHEIQSTRSSLSCSRSDMVSRITSAIWPLLAARRIRR</sequence>
<evidence type="ECO:0000256" key="1">
    <source>
        <dbReference type="SAM" id="Coils"/>
    </source>
</evidence>
<proteinExistence type="predicted"/>
<reference evidence="3" key="1">
    <citation type="submission" date="2017-10" db="EMBL/GenBank/DDBJ databases">
        <title>Rapid genome shrinkage in a self-fertile nematode reveals novel sperm competition proteins.</title>
        <authorList>
            <person name="Yin D."/>
            <person name="Schwarz E.M."/>
            <person name="Thomas C.G."/>
            <person name="Felde R.L."/>
            <person name="Korf I.F."/>
            <person name="Cutter A.D."/>
            <person name="Schartner C.M."/>
            <person name="Ralston E.J."/>
            <person name="Meyer B.J."/>
            <person name="Haag E.S."/>
        </authorList>
    </citation>
    <scope>NUCLEOTIDE SEQUENCE [LARGE SCALE GENOMIC DNA]</scope>
    <source>
        <strain evidence="3">JU1422</strain>
    </source>
</reference>
<dbReference type="Proteomes" id="UP000230233">
    <property type="component" value="Chromosome IV"/>
</dbReference>
<dbReference type="AlphaFoldDB" id="A0A2G5UBD6"/>
<dbReference type="EMBL" id="PDUG01000004">
    <property type="protein sequence ID" value="PIC36872.1"/>
    <property type="molecule type" value="Genomic_DNA"/>
</dbReference>
<organism evidence="2 3">
    <name type="scientific">Caenorhabditis nigoni</name>
    <dbReference type="NCBI Taxonomy" id="1611254"/>
    <lineage>
        <taxon>Eukaryota</taxon>
        <taxon>Metazoa</taxon>
        <taxon>Ecdysozoa</taxon>
        <taxon>Nematoda</taxon>
        <taxon>Chromadorea</taxon>
        <taxon>Rhabditida</taxon>
        <taxon>Rhabditina</taxon>
        <taxon>Rhabditomorpha</taxon>
        <taxon>Rhabditoidea</taxon>
        <taxon>Rhabditidae</taxon>
        <taxon>Peloderinae</taxon>
        <taxon>Caenorhabditis</taxon>
    </lineage>
</organism>
<name>A0A2G5UBD6_9PELO</name>
<keyword evidence="3" id="KW-1185">Reference proteome</keyword>
<gene>
    <name evidence="2" type="primary">Cnig_chr_IV.g15708</name>
    <name evidence="2" type="ORF">B9Z55_015708</name>
</gene>
<feature type="coiled-coil region" evidence="1">
    <location>
        <begin position="69"/>
        <end position="96"/>
    </location>
</feature>